<dbReference type="OMA" id="CGCARFM"/>
<keyword evidence="1" id="KW-0812">Transmembrane</keyword>
<organism evidence="3 4">
    <name type="scientific">Pyrenophora tritici-repentis (strain Pt-1C-BFP)</name>
    <name type="common">Wheat tan spot fungus</name>
    <name type="synonym">Drechslera tritici-repentis</name>
    <dbReference type="NCBI Taxonomy" id="426418"/>
    <lineage>
        <taxon>Eukaryota</taxon>
        <taxon>Fungi</taxon>
        <taxon>Dikarya</taxon>
        <taxon>Ascomycota</taxon>
        <taxon>Pezizomycotina</taxon>
        <taxon>Dothideomycetes</taxon>
        <taxon>Pleosporomycetidae</taxon>
        <taxon>Pleosporales</taxon>
        <taxon>Pleosporineae</taxon>
        <taxon>Pleosporaceae</taxon>
        <taxon>Pyrenophora</taxon>
    </lineage>
</organism>
<dbReference type="eggNOG" id="ENOG502SQ2Y">
    <property type="taxonomic scope" value="Eukaryota"/>
</dbReference>
<gene>
    <name evidence="3" type="ORF">PTRG_05843</name>
</gene>
<evidence type="ECO:0000313" key="3">
    <source>
        <dbReference type="EMBL" id="EDU48763.1"/>
    </source>
</evidence>
<evidence type="ECO:0000313" key="4">
    <source>
        <dbReference type="Proteomes" id="UP000001471"/>
    </source>
</evidence>
<protein>
    <recommendedName>
        <fullName evidence="2">DUF6594 domain-containing protein</fullName>
    </recommendedName>
</protein>
<dbReference type="EMBL" id="DS231619">
    <property type="protein sequence ID" value="EDU48763.1"/>
    <property type="molecule type" value="Genomic_DNA"/>
</dbReference>
<feature type="transmembrane region" description="Helical" evidence="1">
    <location>
        <begin position="267"/>
        <end position="287"/>
    </location>
</feature>
<keyword evidence="1" id="KW-1133">Transmembrane helix</keyword>
<name>B2W7Q5_PYRTR</name>
<proteinExistence type="predicted"/>
<accession>B2W7Q5</accession>
<keyword evidence="1" id="KW-0472">Membrane</keyword>
<dbReference type="Proteomes" id="UP000001471">
    <property type="component" value="Unassembled WGS sequence"/>
</dbReference>
<dbReference type="HOGENOM" id="CLU_953565_0_0_1"/>
<dbReference type="OrthoDB" id="5342093at2759"/>
<dbReference type="STRING" id="426418.B2W7Q5"/>
<dbReference type="AlphaFoldDB" id="B2W7Q5"/>
<dbReference type="Pfam" id="PF20237">
    <property type="entry name" value="DUF6594"/>
    <property type="match status" value="1"/>
</dbReference>
<evidence type="ECO:0000256" key="1">
    <source>
        <dbReference type="SAM" id="Phobius"/>
    </source>
</evidence>
<evidence type="ECO:0000259" key="2">
    <source>
        <dbReference type="Pfam" id="PF20237"/>
    </source>
</evidence>
<feature type="domain" description="DUF6594" evidence="2">
    <location>
        <begin position="78"/>
        <end position="282"/>
    </location>
</feature>
<dbReference type="PANTHER" id="PTHR34502:SF5">
    <property type="entry name" value="DUF6594 DOMAIN-CONTAINING PROTEIN"/>
    <property type="match status" value="1"/>
</dbReference>
<sequence length="292" mass="32902">MAVQTDGDKNDQDDVFVHVACQNCMRRPTSMISESTSTDIVAVMSKGLSVSADSKASSAFRIKIMAPYDPFHDITIGYPKLAARTEVQPELAIYRRFGAMNAQNLLYYQAELVDLEVKLRAQQVRDDKDRKGQKTKYAKTWFRLEDSEDDDALIQQSIILNLPKPARWDLHWLQKYLQSKEMGELALLGEDAEVWGSMEEPHGYKPDLVALKPRVNEDPFSAWAARNTIVGLERCGLDRFLRPSPVHGVVGYEDTTIYSITYCMNSILASLIPIASIVVLCFLTEVLEDFGA</sequence>
<dbReference type="InterPro" id="IPR046529">
    <property type="entry name" value="DUF6594"/>
</dbReference>
<dbReference type="PANTHER" id="PTHR34502">
    <property type="entry name" value="DUF6594 DOMAIN-CONTAINING PROTEIN-RELATED"/>
    <property type="match status" value="1"/>
</dbReference>
<reference evidence="4" key="1">
    <citation type="journal article" date="2013" name="G3 (Bethesda)">
        <title>Comparative genomics of a plant-pathogenic fungus, Pyrenophora tritici-repentis, reveals transduplication and the impact of repeat elements on pathogenicity and population divergence.</title>
        <authorList>
            <person name="Manning V.A."/>
            <person name="Pandelova I."/>
            <person name="Dhillon B."/>
            <person name="Wilhelm L.J."/>
            <person name="Goodwin S.B."/>
            <person name="Berlin A.M."/>
            <person name="Figueroa M."/>
            <person name="Freitag M."/>
            <person name="Hane J.K."/>
            <person name="Henrissat B."/>
            <person name="Holman W.H."/>
            <person name="Kodira C.D."/>
            <person name="Martin J."/>
            <person name="Oliver R.P."/>
            <person name="Robbertse B."/>
            <person name="Schackwitz W."/>
            <person name="Schwartz D.C."/>
            <person name="Spatafora J.W."/>
            <person name="Turgeon B.G."/>
            <person name="Yandava C."/>
            <person name="Young S."/>
            <person name="Zhou S."/>
            <person name="Zeng Q."/>
            <person name="Grigoriev I.V."/>
            <person name="Ma L.-J."/>
            <person name="Ciuffetti L.M."/>
        </authorList>
    </citation>
    <scope>NUCLEOTIDE SEQUENCE [LARGE SCALE GENOMIC DNA]</scope>
    <source>
        <strain evidence="4">Pt-1C-BFP</strain>
    </source>
</reference>
<dbReference type="InParanoid" id="B2W7Q5"/>